<name>A0A518RJY6_9SPHN</name>
<dbReference type="OrthoDB" id="7555046at2"/>
<organism evidence="1 2">
    <name type="scientific">Sphingomonas suaedae</name>
    <dbReference type="NCBI Taxonomy" id="2599297"/>
    <lineage>
        <taxon>Bacteria</taxon>
        <taxon>Pseudomonadati</taxon>
        <taxon>Pseudomonadota</taxon>
        <taxon>Alphaproteobacteria</taxon>
        <taxon>Sphingomonadales</taxon>
        <taxon>Sphingomonadaceae</taxon>
        <taxon>Sphingomonas</taxon>
    </lineage>
</organism>
<gene>
    <name evidence="1" type="ORF">FPZ54_18275</name>
</gene>
<accession>A0A518RJY6</accession>
<evidence type="ECO:0000313" key="1">
    <source>
        <dbReference type="EMBL" id="QDX27761.1"/>
    </source>
</evidence>
<reference evidence="1 2" key="1">
    <citation type="submission" date="2019-07" db="EMBL/GenBank/DDBJ databases">
        <title>Sphingomonas alkalisoli sp. nov., isolated from rhizosphere soil of Suaedae salsa.</title>
        <authorList>
            <person name="Zhang H."/>
            <person name="Xu L."/>
            <person name="Zhang J.-X."/>
            <person name="Sun J.-Q."/>
        </authorList>
    </citation>
    <scope>NUCLEOTIDE SEQUENCE [LARGE SCALE GENOMIC DNA]</scope>
    <source>
        <strain evidence="1 2">XS-10</strain>
    </source>
</reference>
<dbReference type="KEGG" id="ssua:FPZ54_18275"/>
<dbReference type="EMBL" id="CP042239">
    <property type="protein sequence ID" value="QDX27761.1"/>
    <property type="molecule type" value="Genomic_DNA"/>
</dbReference>
<keyword evidence="2" id="KW-1185">Reference proteome</keyword>
<dbReference type="PROSITE" id="PS51257">
    <property type="entry name" value="PROKAR_LIPOPROTEIN"/>
    <property type="match status" value="1"/>
</dbReference>
<protein>
    <submittedName>
        <fullName evidence="1">Uncharacterized protein</fullName>
    </submittedName>
</protein>
<dbReference type="AlphaFoldDB" id="A0A518RJY6"/>
<dbReference type="RefSeq" id="WP_145849235.1">
    <property type="nucleotide sequence ID" value="NZ_CP042239.1"/>
</dbReference>
<evidence type="ECO:0000313" key="2">
    <source>
        <dbReference type="Proteomes" id="UP000318055"/>
    </source>
</evidence>
<proteinExistence type="predicted"/>
<sequence length="285" mass="30787">MKRLILAATLFGMTGCGGDPATAVIDGLEASYSKDGRPDAIVVSLAGNGDARLYAGKRRGIVRRDGLDYLMNEKRVAIDGTKFRMEPIAALRSDVIGMLEDLAEAARRRRAAEPDATPGAREVRLPDGRVFRFEPPPVLQFKVEKIGTEEVAGRRGQVWRLSVIGDGRPNGLEAVTTTDKALSPVGRLIALHLAPPEVAELQQEGTRRNFARALADLLGTGALLRLSVRGDAGQTQELFRLERFGPGSFRGSVLALPPTILDRKTLRGDLEVLAPSDEVAPMTMI</sequence>
<dbReference type="Proteomes" id="UP000318055">
    <property type="component" value="Chromosome"/>
</dbReference>